<dbReference type="Pfam" id="PF04117">
    <property type="entry name" value="Mpv17_PMP22"/>
    <property type="match status" value="1"/>
</dbReference>
<keyword evidence="4 6" id="KW-1133">Transmembrane helix</keyword>
<accession>A0AAN7ZDU4</accession>
<organism evidence="7 8">
    <name type="scientific">Pyrocoelia pectoralis</name>
    <dbReference type="NCBI Taxonomy" id="417401"/>
    <lineage>
        <taxon>Eukaryota</taxon>
        <taxon>Metazoa</taxon>
        <taxon>Ecdysozoa</taxon>
        <taxon>Arthropoda</taxon>
        <taxon>Hexapoda</taxon>
        <taxon>Insecta</taxon>
        <taxon>Pterygota</taxon>
        <taxon>Neoptera</taxon>
        <taxon>Endopterygota</taxon>
        <taxon>Coleoptera</taxon>
        <taxon>Polyphaga</taxon>
        <taxon>Elateriformia</taxon>
        <taxon>Elateroidea</taxon>
        <taxon>Lampyridae</taxon>
        <taxon>Lampyrinae</taxon>
        <taxon>Pyrocoelia</taxon>
    </lineage>
</organism>
<feature type="transmembrane region" description="Helical" evidence="6">
    <location>
        <begin position="55"/>
        <end position="74"/>
    </location>
</feature>
<evidence type="ECO:0008006" key="9">
    <source>
        <dbReference type="Google" id="ProtNLM"/>
    </source>
</evidence>
<keyword evidence="8" id="KW-1185">Reference proteome</keyword>
<sequence length="176" mass="20714">MFQQFKRAFTTRPILTNAVIYGTLYVGAEFSQQVLSRKILTDEKKPLDVNTLKRYTLYGTLIQGPLLTVWYKWLDTRYIGTAYKIVGKKLLLDQFLMTPQIVWIFFTTMSLMEGKEDIFEECRSKFITTFQSSCIFWIPVQSINFMLIPPTFRVVYIGLCSFGWVNILCYIKRQSF</sequence>
<dbReference type="PANTHER" id="PTHR11266">
    <property type="entry name" value="PEROXISOMAL MEMBRANE PROTEIN 2, PXMP2 MPV17"/>
    <property type="match status" value="1"/>
</dbReference>
<gene>
    <name evidence="7" type="ORF">RI129_008607</name>
</gene>
<comment type="caution">
    <text evidence="7">The sequence shown here is derived from an EMBL/GenBank/DDBJ whole genome shotgun (WGS) entry which is preliminary data.</text>
</comment>
<evidence type="ECO:0000313" key="8">
    <source>
        <dbReference type="Proteomes" id="UP001329430"/>
    </source>
</evidence>
<dbReference type="Proteomes" id="UP001329430">
    <property type="component" value="Chromosome 6"/>
</dbReference>
<keyword evidence="3 6" id="KW-0812">Transmembrane</keyword>
<dbReference type="GO" id="GO:0005739">
    <property type="term" value="C:mitochondrion"/>
    <property type="evidence" value="ECO:0007669"/>
    <property type="project" value="TreeGrafter"/>
</dbReference>
<comment type="subcellular location">
    <subcellularLocation>
        <location evidence="1">Membrane</location>
        <topology evidence="1">Multi-pass membrane protein</topology>
    </subcellularLocation>
</comment>
<evidence type="ECO:0000256" key="1">
    <source>
        <dbReference type="ARBA" id="ARBA00004141"/>
    </source>
</evidence>
<dbReference type="AlphaFoldDB" id="A0AAN7ZDU4"/>
<evidence type="ECO:0000256" key="3">
    <source>
        <dbReference type="ARBA" id="ARBA00022692"/>
    </source>
</evidence>
<name>A0AAN7ZDU4_9COLE</name>
<evidence type="ECO:0000256" key="6">
    <source>
        <dbReference type="RuleBase" id="RU363053"/>
    </source>
</evidence>
<keyword evidence="5 6" id="KW-0472">Membrane</keyword>
<reference evidence="7 8" key="1">
    <citation type="journal article" date="2024" name="Insects">
        <title>An Improved Chromosome-Level Genome Assembly of the Firefly Pyrocoelia pectoralis.</title>
        <authorList>
            <person name="Fu X."/>
            <person name="Meyer-Rochow V.B."/>
            <person name="Ballantyne L."/>
            <person name="Zhu X."/>
        </authorList>
    </citation>
    <scope>NUCLEOTIDE SEQUENCE [LARGE SCALE GENOMIC DNA]</scope>
    <source>
        <strain evidence="7">XCY_ONT2</strain>
    </source>
</reference>
<dbReference type="GO" id="GO:0016020">
    <property type="term" value="C:membrane"/>
    <property type="evidence" value="ECO:0007669"/>
    <property type="project" value="UniProtKB-SubCell"/>
</dbReference>
<evidence type="ECO:0000256" key="4">
    <source>
        <dbReference type="ARBA" id="ARBA00022989"/>
    </source>
</evidence>
<protein>
    <recommendedName>
        <fullName evidence="9">Mpv17-like protein</fullName>
    </recommendedName>
</protein>
<feature type="transmembrane region" description="Helical" evidence="6">
    <location>
        <begin position="154"/>
        <end position="171"/>
    </location>
</feature>
<proteinExistence type="inferred from homology"/>
<dbReference type="InterPro" id="IPR007248">
    <property type="entry name" value="Mpv17_PMP22"/>
</dbReference>
<evidence type="ECO:0000313" key="7">
    <source>
        <dbReference type="EMBL" id="KAK5642440.1"/>
    </source>
</evidence>
<dbReference type="PANTHER" id="PTHR11266:SF85">
    <property type="entry name" value="MPV17-LIKE PROTEIN"/>
    <property type="match status" value="1"/>
</dbReference>
<comment type="similarity">
    <text evidence="2 6">Belongs to the peroxisomal membrane protein PXMP2/4 family.</text>
</comment>
<evidence type="ECO:0000256" key="5">
    <source>
        <dbReference type="ARBA" id="ARBA00023136"/>
    </source>
</evidence>
<evidence type="ECO:0000256" key="2">
    <source>
        <dbReference type="ARBA" id="ARBA00006824"/>
    </source>
</evidence>
<dbReference type="EMBL" id="JAVRBK010000006">
    <property type="protein sequence ID" value="KAK5642440.1"/>
    <property type="molecule type" value="Genomic_DNA"/>
</dbReference>
<feature type="transmembrane region" description="Helical" evidence="6">
    <location>
        <begin position="94"/>
        <end position="114"/>
    </location>
</feature>